<accession>A0A8H6MDW5</accession>
<dbReference type="AlphaFoldDB" id="A0A8H6MDW5"/>
<dbReference type="OrthoDB" id="3268641at2759"/>
<feature type="region of interest" description="Disordered" evidence="2">
    <location>
        <begin position="706"/>
        <end position="828"/>
    </location>
</feature>
<proteinExistence type="predicted"/>
<feature type="compositionally biased region" description="Polar residues" evidence="2">
    <location>
        <begin position="816"/>
        <end position="828"/>
    </location>
</feature>
<feature type="compositionally biased region" description="Low complexity" evidence="2">
    <location>
        <begin position="796"/>
        <end position="809"/>
    </location>
</feature>
<feature type="compositionally biased region" description="Polar residues" evidence="2">
    <location>
        <begin position="25"/>
        <end position="36"/>
    </location>
</feature>
<evidence type="ECO:0000256" key="1">
    <source>
        <dbReference type="SAM" id="Coils"/>
    </source>
</evidence>
<dbReference type="EMBL" id="JACGCI010000008">
    <property type="protein sequence ID" value="KAF6762259.1"/>
    <property type="molecule type" value="Genomic_DNA"/>
</dbReference>
<feature type="compositionally biased region" description="Low complexity" evidence="2">
    <location>
        <begin position="768"/>
        <end position="779"/>
    </location>
</feature>
<feature type="compositionally biased region" description="Low complexity" evidence="2">
    <location>
        <begin position="150"/>
        <end position="162"/>
    </location>
</feature>
<sequence>MRRFVSVFSSKRDKHGNNDKGSKPALSTPQMGSASSKAALKPLTIPFLAHTSATVRSPASSSFSTPHLSSGSTDPSSHSSDSSNESGSLHIQTPDDQHSLNLSRVNTKRSWKSWIGKKRSGSLKHRKDKTIVDSPIPHWEPLELPISPQLLTPTAPSQSPTTSTPPSPALALSNFSVLIRNGLVRTTAQPSPFIQPASGPIYPRSCNRPQVLRSTTSLRSSTLKKRLRRRLDDPSFLPDPSILVLGSRPTPVELAPSVLPDCDIPYPDRSMKILSSSPGVHRWICRPCFEDRFTIFLSTEAGVQSKPVSSSFAVAALEYSEALDVMVDPDYELVLDKVLPLSPSESVPPMESPSATAVEIAPMPTVEASQSGKSSPPFQMVQAIKLTILVAPVAPVPQSRNSYIANPSPLRIQHTRAASEASPTILQEAESMSTVQGSSPPKKKSATGTTAVKRVVRFAEDDDDEDDALPLHLLRVKKKREEKAKFLRMEQQRRMREAFEEQKRQEMESLERERKRVAAQKEREERDKRLFAERVVASRLRSEQSRAGAYVTESGSSSSLLVPSATSGNLRDAERNSPRASKVYPSKHGEASSQRVDGSSSGSSKSPSLRPSPSPVPQQSTGSRSRPPSTYSNTSSDDMRPSSGSRRNSYANSLNGSMRSGMTVPYPAMYSPMWAGSHQSLNPMQMQMVPNFAAFAAVNDMPLLPPNAPFMKHSRQPSPSSDKRSDRTSSHSRERRDANRNSSASSTKEKSGSPASTSQWPNHRRQSSGDSKASGKSSKVYPQHTGESSSTRHRPTPTTSQSTPQMMSRGRPPIPSFQSTPPVSNPWTALPSQTGYLPRAMPTSSYSHSLPQNRNSGFVGPMGHDWRSTLIS</sequence>
<evidence type="ECO:0000313" key="3">
    <source>
        <dbReference type="EMBL" id="KAF6762259.1"/>
    </source>
</evidence>
<feature type="region of interest" description="Disordered" evidence="2">
    <location>
        <begin position="1"/>
        <end position="37"/>
    </location>
</feature>
<feature type="compositionally biased region" description="Basic and acidic residues" evidence="2">
    <location>
        <begin position="721"/>
        <end position="739"/>
    </location>
</feature>
<evidence type="ECO:0000313" key="4">
    <source>
        <dbReference type="Proteomes" id="UP000521943"/>
    </source>
</evidence>
<feature type="compositionally biased region" description="Polar residues" evidence="2">
    <location>
        <begin position="624"/>
        <end position="658"/>
    </location>
</feature>
<dbReference type="Proteomes" id="UP000521943">
    <property type="component" value="Unassembled WGS sequence"/>
</dbReference>
<protein>
    <submittedName>
        <fullName evidence="3">Uncharacterized protein</fullName>
    </submittedName>
</protein>
<feature type="compositionally biased region" description="Low complexity" evidence="2">
    <location>
        <begin position="66"/>
        <end position="89"/>
    </location>
</feature>
<name>A0A8H6MDW5_9AGAR</name>
<evidence type="ECO:0000256" key="2">
    <source>
        <dbReference type="SAM" id="MobiDB-lite"/>
    </source>
</evidence>
<feature type="region of interest" description="Disordered" evidence="2">
    <location>
        <begin position="538"/>
        <end position="658"/>
    </location>
</feature>
<feature type="region of interest" description="Disordered" evidence="2">
    <location>
        <begin position="148"/>
        <end position="168"/>
    </location>
</feature>
<comment type="caution">
    <text evidence="3">The sequence shown here is derived from an EMBL/GenBank/DDBJ whole genome shotgun (WGS) entry which is preliminary data.</text>
</comment>
<reference evidence="3 4" key="1">
    <citation type="submission" date="2020-07" db="EMBL/GenBank/DDBJ databases">
        <title>Comparative genomics of pyrophilous fungi reveals a link between fire events and developmental genes.</title>
        <authorList>
            <consortium name="DOE Joint Genome Institute"/>
            <person name="Steindorff A.S."/>
            <person name="Carver A."/>
            <person name="Calhoun S."/>
            <person name="Stillman K."/>
            <person name="Liu H."/>
            <person name="Lipzen A."/>
            <person name="Pangilinan J."/>
            <person name="Labutti K."/>
            <person name="Bruns T.D."/>
            <person name="Grigoriev I.V."/>
        </authorList>
    </citation>
    <scope>NUCLEOTIDE SEQUENCE [LARGE SCALE GENOMIC DNA]</scope>
    <source>
        <strain evidence="3 4">CBS 144469</strain>
    </source>
</reference>
<feature type="compositionally biased region" description="Low complexity" evidence="2">
    <location>
        <begin position="592"/>
        <end position="609"/>
    </location>
</feature>
<feature type="compositionally biased region" description="Low complexity" evidence="2">
    <location>
        <begin position="551"/>
        <end position="568"/>
    </location>
</feature>
<feature type="compositionally biased region" description="Polar residues" evidence="2">
    <location>
        <begin position="55"/>
        <end position="65"/>
    </location>
</feature>
<gene>
    <name evidence="3" type="ORF">DFP72DRAFT_1061526</name>
</gene>
<feature type="coiled-coil region" evidence="1">
    <location>
        <begin position="488"/>
        <end position="527"/>
    </location>
</feature>
<keyword evidence="1" id="KW-0175">Coiled coil</keyword>
<feature type="region of interest" description="Disordered" evidence="2">
    <location>
        <begin position="55"/>
        <end position="104"/>
    </location>
</feature>
<keyword evidence="4" id="KW-1185">Reference proteome</keyword>
<organism evidence="3 4">
    <name type="scientific">Ephemerocybe angulata</name>
    <dbReference type="NCBI Taxonomy" id="980116"/>
    <lineage>
        <taxon>Eukaryota</taxon>
        <taxon>Fungi</taxon>
        <taxon>Dikarya</taxon>
        <taxon>Basidiomycota</taxon>
        <taxon>Agaricomycotina</taxon>
        <taxon>Agaricomycetes</taxon>
        <taxon>Agaricomycetidae</taxon>
        <taxon>Agaricales</taxon>
        <taxon>Agaricineae</taxon>
        <taxon>Psathyrellaceae</taxon>
        <taxon>Ephemerocybe</taxon>
    </lineage>
</organism>